<dbReference type="Proteomes" id="UP000308760">
    <property type="component" value="Unassembled WGS sequence"/>
</dbReference>
<evidence type="ECO:0000256" key="1">
    <source>
        <dbReference type="SAM" id="MobiDB-lite"/>
    </source>
</evidence>
<dbReference type="AlphaFoldDB" id="A0A4S8QB57"/>
<dbReference type="Pfam" id="PF13828">
    <property type="entry name" value="DUF4190"/>
    <property type="match status" value="1"/>
</dbReference>
<feature type="domain" description="DUF4190" evidence="3">
    <location>
        <begin position="53"/>
        <end position="110"/>
    </location>
</feature>
<keyword evidence="2" id="KW-1133">Transmembrane helix</keyword>
<evidence type="ECO:0000259" key="3">
    <source>
        <dbReference type="Pfam" id="PF13828"/>
    </source>
</evidence>
<feature type="compositionally biased region" description="Pro residues" evidence="1">
    <location>
        <begin position="21"/>
        <end position="43"/>
    </location>
</feature>
<organism evidence="4 5">
    <name type="scientific">Glycomyces buryatensis</name>
    <dbReference type="NCBI Taxonomy" id="2570927"/>
    <lineage>
        <taxon>Bacteria</taxon>
        <taxon>Bacillati</taxon>
        <taxon>Actinomycetota</taxon>
        <taxon>Actinomycetes</taxon>
        <taxon>Glycomycetales</taxon>
        <taxon>Glycomycetaceae</taxon>
        <taxon>Glycomyces</taxon>
    </lineage>
</organism>
<evidence type="ECO:0000313" key="5">
    <source>
        <dbReference type="Proteomes" id="UP000308760"/>
    </source>
</evidence>
<evidence type="ECO:0000313" key="4">
    <source>
        <dbReference type="EMBL" id="THV41753.1"/>
    </source>
</evidence>
<accession>A0A4S8QB57</accession>
<evidence type="ECO:0000256" key="2">
    <source>
        <dbReference type="SAM" id="Phobius"/>
    </source>
</evidence>
<dbReference type="InterPro" id="IPR025241">
    <property type="entry name" value="DUF4190"/>
</dbReference>
<reference evidence="5" key="1">
    <citation type="submission" date="2019-04" db="EMBL/GenBank/DDBJ databases">
        <title>Nocardioides xinjiangensis sp. nov.</title>
        <authorList>
            <person name="Liu S."/>
        </authorList>
    </citation>
    <scope>NUCLEOTIDE SEQUENCE [LARGE SCALE GENOMIC DNA]</scope>
    <source>
        <strain evidence="5">18</strain>
    </source>
</reference>
<reference evidence="4 5" key="2">
    <citation type="submission" date="2019-05" db="EMBL/GenBank/DDBJ databases">
        <title>Glycomyces buryatensis sp. nov.</title>
        <authorList>
            <person name="Nikitina E."/>
        </authorList>
    </citation>
    <scope>NUCLEOTIDE SEQUENCE [LARGE SCALE GENOMIC DNA]</scope>
    <source>
        <strain evidence="4 5">18</strain>
    </source>
</reference>
<comment type="caution">
    <text evidence="4">The sequence shown here is derived from an EMBL/GenBank/DDBJ whole genome shotgun (WGS) entry which is preliminary data.</text>
</comment>
<feature type="transmembrane region" description="Helical" evidence="2">
    <location>
        <begin position="99"/>
        <end position="126"/>
    </location>
</feature>
<feature type="region of interest" description="Disordered" evidence="1">
    <location>
        <begin position="1"/>
        <end position="43"/>
    </location>
</feature>
<feature type="compositionally biased region" description="Low complexity" evidence="1">
    <location>
        <begin position="10"/>
        <end position="20"/>
    </location>
</feature>
<name>A0A4S8QB57_9ACTN</name>
<feature type="transmembrane region" description="Helical" evidence="2">
    <location>
        <begin position="53"/>
        <end position="78"/>
    </location>
</feature>
<keyword evidence="2" id="KW-0812">Transmembrane</keyword>
<proteinExistence type="predicted"/>
<keyword evidence="5" id="KW-1185">Reference proteome</keyword>
<dbReference type="OrthoDB" id="4374883at2"/>
<protein>
    <submittedName>
        <fullName evidence="4">DUF4190 domain-containing protein</fullName>
    </submittedName>
</protein>
<keyword evidence="2" id="KW-0472">Membrane</keyword>
<gene>
    <name evidence="4" type="ORF">FAB82_10215</name>
</gene>
<dbReference type="EMBL" id="STGY01000041">
    <property type="protein sequence ID" value="THV41753.1"/>
    <property type="molecule type" value="Genomic_DNA"/>
</dbReference>
<sequence>MEFVMSMPDSYGQQPQQSQPPQMPPPPGQQPQMPQPGMPYQPYPAGPEINSKAVAAMVCGMIFMTSPLGLIGLFMGRAAAREIDAGMGIGRPLAKAGRIFGWISLAFTIFWILYIILIITLGVAAFNSAT</sequence>